<dbReference type="RefSeq" id="WP_260319826.1">
    <property type="nucleotide sequence ID" value="NZ_JACHCF010000014.1"/>
</dbReference>
<protein>
    <submittedName>
        <fullName evidence="1">Uncharacterized protein</fullName>
    </submittedName>
</protein>
<dbReference type="Proteomes" id="UP000537718">
    <property type="component" value="Unassembled WGS sequence"/>
</dbReference>
<comment type="caution">
    <text evidence="1">The sequence shown here is derived from an EMBL/GenBank/DDBJ whole genome shotgun (WGS) entry which is preliminary data.</text>
</comment>
<proteinExistence type="predicted"/>
<reference evidence="1 2" key="1">
    <citation type="submission" date="2020-08" db="EMBL/GenBank/DDBJ databases">
        <title>Genomic Encyclopedia of Type Strains, Phase IV (KMG-V): Genome sequencing to study the core and pangenomes of soil and plant-associated prokaryotes.</title>
        <authorList>
            <person name="Whitman W."/>
        </authorList>
    </citation>
    <scope>NUCLEOTIDE SEQUENCE [LARGE SCALE GENOMIC DNA]</scope>
    <source>
        <strain evidence="1 2">MP7CTX6</strain>
    </source>
</reference>
<organism evidence="1 2">
    <name type="scientific">Pedobacter cryoconitis</name>
    <dbReference type="NCBI Taxonomy" id="188932"/>
    <lineage>
        <taxon>Bacteria</taxon>
        <taxon>Pseudomonadati</taxon>
        <taxon>Bacteroidota</taxon>
        <taxon>Sphingobacteriia</taxon>
        <taxon>Sphingobacteriales</taxon>
        <taxon>Sphingobacteriaceae</taxon>
        <taxon>Pedobacter</taxon>
    </lineage>
</organism>
<sequence length="43" mass="4908">MKNMSNLNGIKHLSVMFNTNLQSMRIIHQFKSSSLLQTNSVLT</sequence>
<dbReference type="AlphaFoldDB" id="A0A7W9DMY2"/>
<dbReference type="EMBL" id="JACHCF010000014">
    <property type="protein sequence ID" value="MBB5623665.1"/>
    <property type="molecule type" value="Genomic_DNA"/>
</dbReference>
<name>A0A7W9DMY2_9SPHI</name>
<accession>A0A7W9DMY2</accession>
<gene>
    <name evidence="1" type="ORF">HDE69_004752</name>
</gene>
<evidence type="ECO:0000313" key="2">
    <source>
        <dbReference type="Proteomes" id="UP000537718"/>
    </source>
</evidence>
<evidence type="ECO:0000313" key="1">
    <source>
        <dbReference type="EMBL" id="MBB5623665.1"/>
    </source>
</evidence>